<feature type="transmembrane region" description="Helical" evidence="8">
    <location>
        <begin position="238"/>
        <end position="258"/>
    </location>
</feature>
<comment type="similarity">
    <text evidence="2">Belongs to the VirD4/TraG family.</text>
</comment>
<dbReference type="InterPro" id="IPR003688">
    <property type="entry name" value="TraG/VirD4"/>
</dbReference>
<keyword evidence="6 8" id="KW-0472">Membrane</keyword>
<evidence type="ECO:0000313" key="9">
    <source>
        <dbReference type="EMBL" id="SKC14170.1"/>
    </source>
</evidence>
<keyword evidence="5 8" id="KW-1133">Transmembrane helix</keyword>
<evidence type="ECO:0000313" key="10">
    <source>
        <dbReference type="Proteomes" id="UP000189818"/>
    </source>
</evidence>
<evidence type="ECO:0000256" key="6">
    <source>
        <dbReference type="ARBA" id="ARBA00023136"/>
    </source>
</evidence>
<evidence type="ECO:0000256" key="7">
    <source>
        <dbReference type="SAM" id="MobiDB-lite"/>
    </source>
</evidence>
<dbReference type="EMBL" id="FUYM01000026">
    <property type="protein sequence ID" value="SKC14170.1"/>
    <property type="molecule type" value="Genomic_DNA"/>
</dbReference>
<protein>
    <submittedName>
        <fullName evidence="9">Type IV secretion system protein VirD4</fullName>
    </submittedName>
</protein>
<comment type="subcellular location">
    <subcellularLocation>
        <location evidence="1">Cell membrane</location>
        <topology evidence="1">Multi-pass membrane protein</topology>
    </subcellularLocation>
</comment>
<dbReference type="CDD" id="cd01127">
    <property type="entry name" value="TrwB_TraG_TraD_VirD4"/>
    <property type="match status" value="1"/>
</dbReference>
<dbReference type="InterPro" id="IPR027417">
    <property type="entry name" value="P-loop_NTPase"/>
</dbReference>
<keyword evidence="10" id="KW-1185">Reference proteome</keyword>
<dbReference type="PANTHER" id="PTHR37937:SF1">
    <property type="entry name" value="CONJUGATIVE TRANSFER: DNA TRANSPORT"/>
    <property type="match status" value="1"/>
</dbReference>
<dbReference type="Proteomes" id="UP000189818">
    <property type="component" value="Unassembled WGS sequence"/>
</dbReference>
<dbReference type="STRING" id="439228.SAMN06295920_12620"/>
<dbReference type="Pfam" id="PF02534">
    <property type="entry name" value="T4SS-DNA_transf"/>
    <property type="match status" value="1"/>
</dbReference>
<evidence type="ECO:0000256" key="1">
    <source>
        <dbReference type="ARBA" id="ARBA00004651"/>
    </source>
</evidence>
<dbReference type="InterPro" id="IPR051539">
    <property type="entry name" value="T4SS-coupling_protein"/>
</dbReference>
<name>A0A1T5H0W8_9SPHN</name>
<reference evidence="10" key="1">
    <citation type="submission" date="2017-02" db="EMBL/GenBank/DDBJ databases">
        <authorList>
            <person name="Varghese N."/>
            <person name="Submissions S."/>
        </authorList>
    </citation>
    <scope>NUCLEOTIDE SEQUENCE [LARGE SCALE GENOMIC DNA]</scope>
    <source>
        <strain evidence="10">UM2</strain>
    </source>
</reference>
<proteinExistence type="inferred from homology"/>
<feature type="region of interest" description="Disordered" evidence="7">
    <location>
        <begin position="761"/>
        <end position="789"/>
    </location>
</feature>
<evidence type="ECO:0000256" key="8">
    <source>
        <dbReference type="SAM" id="Phobius"/>
    </source>
</evidence>
<keyword evidence="3" id="KW-1003">Cell membrane</keyword>
<dbReference type="RefSeq" id="WP_079651112.1">
    <property type="nucleotide sequence ID" value="NZ_FUYM01000026.1"/>
</dbReference>
<gene>
    <name evidence="9" type="ORF">SAMN06295920_12620</name>
</gene>
<evidence type="ECO:0000256" key="2">
    <source>
        <dbReference type="ARBA" id="ARBA00008806"/>
    </source>
</evidence>
<evidence type="ECO:0000256" key="4">
    <source>
        <dbReference type="ARBA" id="ARBA00022692"/>
    </source>
</evidence>
<dbReference type="SUPFAM" id="SSF52540">
    <property type="entry name" value="P-loop containing nucleoside triphosphate hydrolases"/>
    <property type="match status" value="1"/>
</dbReference>
<sequence length="842" mass="89083">MMDLEDFLARLWAAVVAVFFGAFVLSLASTAHARVFPECNPAAEAGKLYGVADADAWVTRICDAQESTYRTWEANLQKLDIGQQDLAMATNAGDWNAYRAKWAELLPVLKEMEAAALASRNAIGAANILSLYRADLGLFLQNAGLGTAANLDEFSARISGGLDGQRPAAAATAGVNVVQQSVTRGVEFVKGLAAAEGDKVLAEYRGQVEQKAATRREQLSGNTASGYFGGFARRITEVWGIFFFVLFVLMLGAVVVAVKRKQNPITLAGAAALAYLLPGSAMVLAFVLVPFLPSWAMIAATLVGTYAMYAQGGRICGALASKLGEGSTLGHRLRVLGAWLDNLRAGLQGESGGAASIGAAAVQAASAPGAQPVTHGSARWGTVAEIRQAGHLVAPGKPAGFALGRAPDAPAGLDQRFRFTGHVVTVAPTGSGKGIGAVIPNLLDYPGSALVLDVKGENAAVTARARRALGQAVHVVDPFAVNGDGGAAFNVLDRLDVWNPDCVSESAILADALVISESKGDGVHFDESAKNFLQGLMLHVAGLDDVERRNLGELRRLLTAGEAEFFDLLGMMAADETAAFGIPARAANTLMGMADKERGSVLSTARRNTAFLDDPRIAAALSRSGFDLSEIKATAMTVYLVMPANRIGPNARFLRLFISSVIAAITSSNVQPAHRVAFLLDEFGQLGYMKQIEDAVSLLRGYGLAFWVFIQDLSQLKGAYPKWQTFLANSAKSFYGTDDYDTAKYISDSLGKATIEFETENSGKNSGTGISGGGGSMNSGKSKGTSQQFAGRELLTPDEVMRLGPEKPIVLVKGEYPYLLDRLNYLADPEYAGRFDANPYHS</sequence>
<evidence type="ECO:0000256" key="5">
    <source>
        <dbReference type="ARBA" id="ARBA00022989"/>
    </source>
</evidence>
<feature type="transmembrane region" description="Helical" evidence="8">
    <location>
        <begin position="265"/>
        <end position="289"/>
    </location>
</feature>
<accession>A0A1T5H0W8</accession>
<dbReference type="OrthoDB" id="9759295at2"/>
<keyword evidence="4 8" id="KW-0812">Transmembrane</keyword>
<organism evidence="9 10">
    <name type="scientific">Rhizorhabdus histidinilytica</name>
    <dbReference type="NCBI Taxonomy" id="439228"/>
    <lineage>
        <taxon>Bacteria</taxon>
        <taxon>Pseudomonadati</taxon>
        <taxon>Pseudomonadota</taxon>
        <taxon>Alphaproteobacteria</taxon>
        <taxon>Sphingomonadales</taxon>
        <taxon>Sphingomonadaceae</taxon>
        <taxon>Rhizorhabdus</taxon>
    </lineage>
</organism>
<dbReference type="Gene3D" id="3.40.50.300">
    <property type="entry name" value="P-loop containing nucleotide triphosphate hydrolases"/>
    <property type="match status" value="1"/>
</dbReference>
<dbReference type="GO" id="GO:0005886">
    <property type="term" value="C:plasma membrane"/>
    <property type="evidence" value="ECO:0007669"/>
    <property type="project" value="UniProtKB-SubCell"/>
</dbReference>
<evidence type="ECO:0000256" key="3">
    <source>
        <dbReference type="ARBA" id="ARBA00022475"/>
    </source>
</evidence>
<dbReference type="PANTHER" id="PTHR37937">
    <property type="entry name" value="CONJUGATIVE TRANSFER: DNA TRANSPORT"/>
    <property type="match status" value="1"/>
</dbReference>
<dbReference type="AlphaFoldDB" id="A0A1T5H0W8"/>